<evidence type="ECO:0000313" key="2">
    <source>
        <dbReference type="Proteomes" id="UP001281761"/>
    </source>
</evidence>
<sequence length="275" mass="31140">MSSPHVACSMDCSAFLNWDEEEPESDEEKAVVFRSLVATLKLQPALDEFLETKAVKLLDPVNLIDEESADSFLNSLASNSDDSSTDFVQSIGVLLSSTSQVITAITMMMIRNLISNCSTKLHLSLIKSDLIPQLINTLNVLSLSFAEAVDIHINVMNLIIHSVWFLTPGGLTYLEIVDENEQQAVHETILTQVLVPSEQYIWHLCVNRYSIVGEEQSKEFMLLLAWLIRICPYYQPTRDFVLHMPVIPTIPSCLTYFEYDDPIYSFLFHMNKAQL</sequence>
<reference evidence="1 2" key="1">
    <citation type="journal article" date="2022" name="bioRxiv">
        <title>Genomics of Preaxostyla Flagellates Illuminates Evolutionary Transitions and the Path Towards Mitochondrial Loss.</title>
        <authorList>
            <person name="Novak L.V.F."/>
            <person name="Treitli S.C."/>
            <person name="Pyrih J."/>
            <person name="Halakuc P."/>
            <person name="Pipaliya S.V."/>
            <person name="Vacek V."/>
            <person name="Brzon O."/>
            <person name="Soukal P."/>
            <person name="Eme L."/>
            <person name="Dacks J.B."/>
            <person name="Karnkowska A."/>
            <person name="Elias M."/>
            <person name="Hampl V."/>
        </authorList>
    </citation>
    <scope>NUCLEOTIDE SEQUENCE [LARGE SCALE GENOMIC DNA]</scope>
    <source>
        <strain evidence="1">NAU3</strain>
        <tissue evidence="1">Gut</tissue>
    </source>
</reference>
<evidence type="ECO:0000313" key="1">
    <source>
        <dbReference type="EMBL" id="KAK2944115.1"/>
    </source>
</evidence>
<accession>A0ABQ9WXA7</accession>
<comment type="caution">
    <text evidence="1">The sequence shown here is derived from an EMBL/GenBank/DDBJ whole genome shotgun (WGS) entry which is preliminary data.</text>
</comment>
<keyword evidence="2" id="KW-1185">Reference proteome</keyword>
<proteinExistence type="predicted"/>
<dbReference type="Proteomes" id="UP001281761">
    <property type="component" value="Unassembled WGS sequence"/>
</dbReference>
<organism evidence="1 2">
    <name type="scientific">Blattamonas nauphoetae</name>
    <dbReference type="NCBI Taxonomy" id="2049346"/>
    <lineage>
        <taxon>Eukaryota</taxon>
        <taxon>Metamonada</taxon>
        <taxon>Preaxostyla</taxon>
        <taxon>Oxymonadida</taxon>
        <taxon>Blattamonas</taxon>
    </lineage>
</organism>
<name>A0ABQ9WXA7_9EUKA</name>
<protein>
    <submittedName>
        <fullName evidence="1">Uncharacterized protein</fullName>
    </submittedName>
</protein>
<dbReference type="EMBL" id="JARBJD010000313">
    <property type="protein sequence ID" value="KAK2944115.1"/>
    <property type="molecule type" value="Genomic_DNA"/>
</dbReference>
<gene>
    <name evidence="1" type="ORF">BLNAU_20947</name>
</gene>